<dbReference type="AlphaFoldDB" id="A0AAE1HVK3"/>
<keyword evidence="2" id="KW-1185">Reference proteome</keyword>
<sequence length="208" mass="23418">MRLAAERLAARIALKGSMEKDTSALNVMENHVAPAAFSISDVMPILRNIREAQVKQVELLKNMDTRIQRIEDVIIHNRKEGKKPDGWPSEGLPLKDLGAFYEWEVFLKSSNDNYEFAVGYCSVHSGKGKDEEEMGANVCRLLFSEELASKLNWKGTENKRGLKSLKVGDCIIAACRRKYEDADTDGQVTRGISKWLRSKSKPSSKEKN</sequence>
<proteinExistence type="predicted"/>
<name>A0AAE1HVK3_9NEOP</name>
<reference evidence="1" key="1">
    <citation type="submission" date="2021-07" db="EMBL/GenBank/DDBJ databases">
        <authorList>
            <person name="Catto M.A."/>
            <person name="Jacobson A."/>
            <person name="Kennedy G."/>
            <person name="Labadie P."/>
            <person name="Hunt B.G."/>
            <person name="Srinivasan R."/>
        </authorList>
    </citation>
    <scope>NUCLEOTIDE SEQUENCE</scope>
    <source>
        <strain evidence="1">PL_HMW_Pooled</strain>
        <tissue evidence="1">Head</tissue>
    </source>
</reference>
<dbReference type="EMBL" id="JAHWGI010001324">
    <property type="protein sequence ID" value="KAK3928227.1"/>
    <property type="molecule type" value="Genomic_DNA"/>
</dbReference>
<comment type="caution">
    <text evidence="1">The sequence shown here is derived from an EMBL/GenBank/DDBJ whole genome shotgun (WGS) entry which is preliminary data.</text>
</comment>
<dbReference type="Proteomes" id="UP001219518">
    <property type="component" value="Unassembled WGS sequence"/>
</dbReference>
<accession>A0AAE1HVK3</accession>
<reference evidence="1" key="2">
    <citation type="journal article" date="2023" name="BMC Genomics">
        <title>Pest status, molecular evolution, and epigenetic factors derived from the genome assembly of Frankliniella fusca, a thysanopteran phytovirus vector.</title>
        <authorList>
            <person name="Catto M.A."/>
            <person name="Labadie P.E."/>
            <person name="Jacobson A.L."/>
            <person name="Kennedy G.G."/>
            <person name="Srinivasan R."/>
            <person name="Hunt B.G."/>
        </authorList>
    </citation>
    <scope>NUCLEOTIDE SEQUENCE</scope>
    <source>
        <strain evidence="1">PL_HMW_Pooled</strain>
    </source>
</reference>
<organism evidence="1 2">
    <name type="scientific">Frankliniella fusca</name>
    <dbReference type="NCBI Taxonomy" id="407009"/>
    <lineage>
        <taxon>Eukaryota</taxon>
        <taxon>Metazoa</taxon>
        <taxon>Ecdysozoa</taxon>
        <taxon>Arthropoda</taxon>
        <taxon>Hexapoda</taxon>
        <taxon>Insecta</taxon>
        <taxon>Pterygota</taxon>
        <taxon>Neoptera</taxon>
        <taxon>Paraneoptera</taxon>
        <taxon>Thysanoptera</taxon>
        <taxon>Terebrantia</taxon>
        <taxon>Thripoidea</taxon>
        <taxon>Thripidae</taxon>
        <taxon>Frankliniella</taxon>
    </lineage>
</organism>
<gene>
    <name evidence="1" type="ORF">KUF71_000497</name>
</gene>
<evidence type="ECO:0000313" key="2">
    <source>
        <dbReference type="Proteomes" id="UP001219518"/>
    </source>
</evidence>
<protein>
    <submittedName>
        <fullName evidence="1">Nitrilase</fullName>
    </submittedName>
</protein>
<evidence type="ECO:0000313" key="1">
    <source>
        <dbReference type="EMBL" id="KAK3928227.1"/>
    </source>
</evidence>